<dbReference type="Gramene" id="OB02G16880.1">
    <property type="protein sequence ID" value="OB02G16880.1"/>
    <property type="gene ID" value="OB02G16880"/>
</dbReference>
<sequence>MLGALLRWRPDHRLWRRVLSSGAADLPFLGSGDYIAAAASCLFPAHLTFRGVTVSRSLLRGLVDLHDSSLITPPDSGCRRRRRSPELSVLVCKSLFPSYCLYYAAHCTIDDDDTDSKQ</sequence>
<evidence type="ECO:0000313" key="1">
    <source>
        <dbReference type="EnsemblPlants" id="OB02G16880.1"/>
    </source>
</evidence>
<organism evidence="1">
    <name type="scientific">Oryza brachyantha</name>
    <name type="common">malo sina</name>
    <dbReference type="NCBI Taxonomy" id="4533"/>
    <lineage>
        <taxon>Eukaryota</taxon>
        <taxon>Viridiplantae</taxon>
        <taxon>Streptophyta</taxon>
        <taxon>Embryophyta</taxon>
        <taxon>Tracheophyta</taxon>
        <taxon>Spermatophyta</taxon>
        <taxon>Magnoliopsida</taxon>
        <taxon>Liliopsida</taxon>
        <taxon>Poales</taxon>
        <taxon>Poaceae</taxon>
        <taxon>BOP clade</taxon>
        <taxon>Oryzoideae</taxon>
        <taxon>Oryzeae</taxon>
        <taxon>Oryzinae</taxon>
        <taxon>Oryza</taxon>
    </lineage>
</organism>
<dbReference type="HOGENOM" id="CLU_2076708_0_0_1"/>
<reference evidence="1" key="1">
    <citation type="submission" date="2013-04" db="UniProtKB">
        <authorList>
            <consortium name="EnsemblPlants"/>
        </authorList>
    </citation>
    <scope>IDENTIFICATION</scope>
</reference>
<evidence type="ECO:0000313" key="2">
    <source>
        <dbReference type="Proteomes" id="UP000006038"/>
    </source>
</evidence>
<dbReference type="EnsemblPlants" id="OB02G16880.1">
    <property type="protein sequence ID" value="OB02G16880.1"/>
    <property type="gene ID" value="OB02G16880"/>
</dbReference>
<protein>
    <submittedName>
        <fullName evidence="1">Uncharacterized protein</fullName>
    </submittedName>
</protein>
<accession>J3LAM1</accession>
<proteinExistence type="predicted"/>
<dbReference type="Proteomes" id="UP000006038">
    <property type="component" value="Unassembled WGS sequence"/>
</dbReference>
<keyword evidence="2" id="KW-1185">Reference proteome</keyword>
<dbReference type="AlphaFoldDB" id="J3LAM1"/>
<name>J3LAM1_ORYBR</name>